<evidence type="ECO:0000256" key="1">
    <source>
        <dbReference type="SAM" id="MobiDB-lite"/>
    </source>
</evidence>
<feature type="non-terminal residue" evidence="2">
    <location>
        <position position="238"/>
    </location>
</feature>
<feature type="non-terminal residue" evidence="2">
    <location>
        <position position="1"/>
    </location>
</feature>
<proteinExistence type="predicted"/>
<feature type="compositionally biased region" description="Basic residues" evidence="1">
    <location>
        <begin position="53"/>
        <end position="72"/>
    </location>
</feature>
<feature type="region of interest" description="Disordered" evidence="1">
    <location>
        <begin position="48"/>
        <end position="105"/>
    </location>
</feature>
<dbReference type="AlphaFoldDB" id="A0A0B6ZP69"/>
<sequence>PNKSPGSSAISPSRSKNSIQLQVAGSGKVDQEKFIESYAQALIRAKQYERRLGQVKKPHRRKRSSSKSKRGKLMQGVHEAEDNAEIGSEEEGENERGKDKKIREIKPEMRAVSSDKIETKLPSKHVAPVKVHPNLGKEIAVLHGVKEKEIEKVLEKDEAAAVVGEPNQISSPHLPFTVSKYDVIGLLEKRHLLSKVQARMAFAMYLIRVQQRLLSDCGTILQQEDIDALNEQMDLVLR</sequence>
<reference evidence="2" key="1">
    <citation type="submission" date="2014-12" db="EMBL/GenBank/DDBJ databases">
        <title>Insight into the proteome of Arion vulgaris.</title>
        <authorList>
            <person name="Aradska J."/>
            <person name="Bulat T."/>
            <person name="Smidak R."/>
            <person name="Sarate P."/>
            <person name="Gangsoo J."/>
            <person name="Sialana F."/>
            <person name="Bilban M."/>
            <person name="Lubec G."/>
        </authorList>
    </citation>
    <scope>NUCLEOTIDE SEQUENCE</scope>
    <source>
        <tissue evidence="2">Skin</tissue>
    </source>
</reference>
<name>A0A0B6ZP69_9EUPU</name>
<feature type="compositionally biased region" description="Basic and acidic residues" evidence="1">
    <location>
        <begin position="94"/>
        <end position="105"/>
    </location>
</feature>
<feature type="compositionally biased region" description="Acidic residues" evidence="1">
    <location>
        <begin position="82"/>
        <end position="93"/>
    </location>
</feature>
<feature type="region of interest" description="Disordered" evidence="1">
    <location>
        <begin position="1"/>
        <end position="30"/>
    </location>
</feature>
<organism evidence="2">
    <name type="scientific">Arion vulgaris</name>
    <dbReference type="NCBI Taxonomy" id="1028688"/>
    <lineage>
        <taxon>Eukaryota</taxon>
        <taxon>Metazoa</taxon>
        <taxon>Spiralia</taxon>
        <taxon>Lophotrochozoa</taxon>
        <taxon>Mollusca</taxon>
        <taxon>Gastropoda</taxon>
        <taxon>Heterobranchia</taxon>
        <taxon>Euthyneura</taxon>
        <taxon>Panpulmonata</taxon>
        <taxon>Eupulmonata</taxon>
        <taxon>Stylommatophora</taxon>
        <taxon>Helicina</taxon>
        <taxon>Arionoidea</taxon>
        <taxon>Arionidae</taxon>
        <taxon>Arion</taxon>
    </lineage>
</organism>
<feature type="compositionally biased region" description="Low complexity" evidence="1">
    <location>
        <begin position="1"/>
        <end position="15"/>
    </location>
</feature>
<dbReference type="EMBL" id="HACG01022786">
    <property type="protein sequence ID" value="CEK69651.1"/>
    <property type="molecule type" value="Transcribed_RNA"/>
</dbReference>
<evidence type="ECO:0000313" key="2">
    <source>
        <dbReference type="EMBL" id="CEK69651.1"/>
    </source>
</evidence>
<accession>A0A0B6ZP69</accession>
<protein>
    <submittedName>
        <fullName evidence="2">Uncharacterized protein</fullName>
    </submittedName>
</protein>
<gene>
    <name evidence="2" type="primary">ORF71048</name>
</gene>